<evidence type="ECO:0000256" key="4">
    <source>
        <dbReference type="SAM" id="Coils"/>
    </source>
</evidence>
<sequence>MDPLSVSASIAGLVTLADLVFRATSRYAKQVKGAPKEVQDLMNEVKDLSCVLHNLSLVAFSLETDPDPQNANPPKPYHLHECRQLLRQLEEKLPVLETQSSRQKLQSRLKWPFSSTETKEILASVSRHKQTINIALAADSISKLNLCLSQQEATGENIKDLQHNVKKILDIETKISLDRKRRDVLNAFNKVDARLELEKNRTLRHPMTGLWLTESSNFEDWYSTPKARIWCSGIPGAGKSVIAGAVVDECLQRTQTKPGTAVGYFFCTYRDPLTFTANNILSSLCSQLALQDEAAYGILEAYHEELQSNHIRGLPTTLGLVQTLYTMCKTFTQVYLIVDGLDECVDEVESTVDDLVSLSLADANHNIHLFLLSRDEFVIRQRTMPQFHWIEIEAHTEDVQLYVATELEKRIGKKKLRLRDMALKDEILAKLVEGAKGMFRWVACQIDHLCDLPHDRARRKALNKLPPTLPATYERILLKMDNDYDEETKRLVQRTLLLVFGGFPAPRLSVRELCEAVSISEDSDTLDDDEIVEEQDILRWCGSLLRTAGEGQDIEFAHYTVQEYLQNDCQTHPTLGLYSVSEAKSRNLYLRLSLRYLTLQDFEEPLEANERGISSVLERREQHCFYEHASIYWPAAALLETDESLVATQLYKLFDINKIPQFYAWAVELIRHCLVIEGEGGPSFWFVKRSDFGRSDDTGIKVISAVLRPDFTPLHLAAALGLAPVCQYLLENGAKPNLRSRFGTPLHCALGGLSVFADVDISNMELYSGNHLELQGGMQPTARQKTTQLLLQAGSETNMLLNTPFRTSTILSLVVFSSWYGHDFEIIVDLINNGVAVEEEDLKSLAEHYRVAKTVYSPEVFKKEYHNGQAFTKLLEALRTPERTSSLESRLYNLTLEFASAMKLNILEQIVEPYLEENTKDEDLRSFVYSAIVENNVTVLEKFLSSGRSELVNSTGLDPGDPSFTPLHIAIRERSLDALNMLLASGGDPNIPDEQGHTPVHLCWDEDMLRALIRCGGSTISLDNDGNTIWHLSVMKNSVRILKVLVEQDERDSALRTVSAQGNTPMGQAMFDGNRDAALFLLEYCDTKNHWVCNEPIFRAAAALGCSSVIQKLLDVGVEKDAPDEKEGNPLHHLNPFSDLKCIQQLGSLFSLAERRKEDLRTPFELMCLSLLCEEDSRVGMCCNLLIGLLPVGVFSEPHQASPVWSFVCFEVVPRAMWAYMEKAWIRKLVADLLDRGVSELYEEENDTSALLPFISHLVKTGSLKLESWIEDAKKTRITAYLATLRDWKWISETTARLTKDTKFQANVAAEPSLIQLLSEAIIHEDLDLVALLLEIGVDCHSRGAELSPFELACLPNTPENIEVFDLLLEHTNTSHFSRENPVFSGYGPLHFTAGVGPWPDGGSVKKLQRLLEAGAGPDSPLLPWSPLAYHILQHSIDTAEILIEAGADIWSSVPGFYDGPLAAMAGGHLSLLSKMAEHTTAKGLVPHWDHTCTVEIGDRDVSGINALHLAAAWGRVECLELYLDRGLLTDLEARDDRQETPVHYAARFGHVSVLELLKNHGADINSSSASGETPLHLAVRGQLLDAVKALIKLGAKQQPCSDGCLPIIYAYDTGNSAIISALEADSGCSTEATTGNLRGLRKMADALRMALNRQDIDACQRIHAFGCPLDVEIQSKMMPLMFAIVEEKSVEVVQWLLDNGSKVSAPCWDHSTDSFSTALHVALARPMFNALLPALVSKFVDEAGDFASARNPLVIAIESGNSEGLVVLVNTLRIKGQLT</sequence>
<accession>A0A428T233</accession>
<dbReference type="InterPro" id="IPR036770">
    <property type="entry name" value="Ankyrin_rpt-contain_sf"/>
</dbReference>
<feature type="repeat" description="ANK" evidence="3">
    <location>
        <begin position="1538"/>
        <end position="1570"/>
    </location>
</feature>
<evidence type="ECO:0008006" key="9">
    <source>
        <dbReference type="Google" id="ProtNLM"/>
    </source>
</evidence>
<keyword evidence="2 3" id="KW-0040">ANK repeat</keyword>
<feature type="repeat" description="ANK" evidence="3">
    <location>
        <begin position="709"/>
        <end position="741"/>
    </location>
</feature>
<dbReference type="Gene3D" id="3.40.50.300">
    <property type="entry name" value="P-loop containing nucleotide triphosphate hydrolases"/>
    <property type="match status" value="1"/>
</dbReference>
<evidence type="ECO:0000256" key="1">
    <source>
        <dbReference type="ARBA" id="ARBA00022737"/>
    </source>
</evidence>
<evidence type="ECO:0000256" key="2">
    <source>
        <dbReference type="ARBA" id="ARBA00023043"/>
    </source>
</evidence>
<dbReference type="SUPFAM" id="SSF52540">
    <property type="entry name" value="P-loop containing nucleoside triphosphate hydrolases"/>
    <property type="match status" value="1"/>
</dbReference>
<name>A0A428T233_9HYPO</name>
<dbReference type="PANTHER" id="PTHR24123">
    <property type="entry name" value="ANKYRIN REPEAT-CONTAINING"/>
    <property type="match status" value="1"/>
</dbReference>
<dbReference type="Pfam" id="PF12796">
    <property type="entry name" value="Ank_2"/>
    <property type="match status" value="2"/>
</dbReference>
<dbReference type="EMBL" id="NKCK01000143">
    <property type="protein sequence ID" value="RSL96101.1"/>
    <property type="molecule type" value="Genomic_DNA"/>
</dbReference>
<comment type="caution">
    <text evidence="7">The sequence shown here is derived from an EMBL/GenBank/DDBJ whole genome shotgun (WGS) entry which is preliminary data.</text>
</comment>
<dbReference type="InterPro" id="IPR051165">
    <property type="entry name" value="Multifunctional_ANK_Repeat"/>
</dbReference>
<feature type="domain" description="Azaphilone pigments biosynthesis cluster protein L N-terminal" evidence="5">
    <location>
        <begin position="1"/>
        <end position="202"/>
    </location>
</feature>
<dbReference type="PROSITE" id="PS50088">
    <property type="entry name" value="ANK_REPEAT"/>
    <property type="match status" value="5"/>
</dbReference>
<evidence type="ECO:0000259" key="5">
    <source>
        <dbReference type="Pfam" id="PF17111"/>
    </source>
</evidence>
<feature type="coiled-coil region" evidence="4">
    <location>
        <begin position="79"/>
        <end position="106"/>
    </location>
</feature>
<keyword evidence="4" id="KW-0175">Coiled coil</keyword>
<feature type="repeat" description="ANK" evidence="3">
    <location>
        <begin position="1503"/>
        <end position="1535"/>
    </location>
</feature>
<evidence type="ECO:0000259" key="6">
    <source>
        <dbReference type="Pfam" id="PF24883"/>
    </source>
</evidence>
<evidence type="ECO:0000256" key="3">
    <source>
        <dbReference type="PROSITE-ProRule" id="PRU00023"/>
    </source>
</evidence>
<dbReference type="PROSITE" id="PS50297">
    <property type="entry name" value="ANK_REP_REGION"/>
    <property type="match status" value="5"/>
</dbReference>
<evidence type="ECO:0000313" key="8">
    <source>
        <dbReference type="Proteomes" id="UP000287144"/>
    </source>
</evidence>
<dbReference type="InterPro" id="IPR002110">
    <property type="entry name" value="Ankyrin_rpt"/>
</dbReference>
<dbReference type="InterPro" id="IPR031348">
    <property type="entry name" value="PigL_N"/>
</dbReference>
<dbReference type="Pfam" id="PF17111">
    <property type="entry name" value="PigL_N"/>
    <property type="match status" value="1"/>
</dbReference>
<dbReference type="InterPro" id="IPR027417">
    <property type="entry name" value="P-loop_NTPase"/>
</dbReference>
<reference evidence="7 8" key="1">
    <citation type="submission" date="2017-06" db="EMBL/GenBank/DDBJ databases">
        <title>Comparative genomic analysis of Ambrosia Fusariam Clade fungi.</title>
        <authorList>
            <person name="Stajich J.E."/>
            <person name="Carrillo J."/>
            <person name="Kijimoto T."/>
            <person name="Eskalen A."/>
            <person name="O'Donnell K."/>
            <person name="Kasson M."/>
        </authorList>
    </citation>
    <scope>NUCLEOTIDE SEQUENCE [LARGE SCALE GENOMIC DNA]</scope>
    <source>
        <strain evidence="7 8">NRRL62579</strain>
    </source>
</reference>
<proteinExistence type="predicted"/>
<feature type="repeat" description="ANK" evidence="3">
    <location>
        <begin position="1571"/>
        <end position="1603"/>
    </location>
</feature>
<dbReference type="Pfam" id="PF13857">
    <property type="entry name" value="Ank_5"/>
    <property type="match status" value="1"/>
</dbReference>
<evidence type="ECO:0000313" key="7">
    <source>
        <dbReference type="EMBL" id="RSL96101.1"/>
    </source>
</evidence>
<dbReference type="Pfam" id="PF00023">
    <property type="entry name" value="Ank"/>
    <property type="match status" value="2"/>
</dbReference>
<feature type="repeat" description="ANK" evidence="3">
    <location>
        <begin position="962"/>
        <end position="994"/>
    </location>
</feature>
<keyword evidence="8" id="KW-1185">Reference proteome</keyword>
<dbReference type="SUPFAM" id="SSF48403">
    <property type="entry name" value="Ankyrin repeat"/>
    <property type="match status" value="4"/>
</dbReference>
<dbReference type="SMART" id="SM00248">
    <property type="entry name" value="ANK"/>
    <property type="match status" value="15"/>
</dbReference>
<dbReference type="Pfam" id="PF24883">
    <property type="entry name" value="NPHP3_N"/>
    <property type="match status" value="1"/>
</dbReference>
<dbReference type="Gene3D" id="1.25.40.20">
    <property type="entry name" value="Ankyrin repeat-containing domain"/>
    <property type="match status" value="4"/>
</dbReference>
<protein>
    <recommendedName>
        <fullName evidence="9">NACHT domain-containing protein</fullName>
    </recommendedName>
</protein>
<dbReference type="STRING" id="1325735.A0A428T233"/>
<dbReference type="InterPro" id="IPR056884">
    <property type="entry name" value="NPHP3-like_N"/>
</dbReference>
<dbReference type="Proteomes" id="UP000287144">
    <property type="component" value="Unassembled WGS sequence"/>
</dbReference>
<gene>
    <name evidence="7" type="ORF">CEP52_011687</name>
</gene>
<dbReference type="PANTHER" id="PTHR24123:SF33">
    <property type="entry name" value="PROTEIN HOS4"/>
    <property type="match status" value="1"/>
</dbReference>
<keyword evidence="1" id="KW-0677">Repeat</keyword>
<organism evidence="7 8">
    <name type="scientific">Fusarium oligoseptatum</name>
    <dbReference type="NCBI Taxonomy" id="2604345"/>
    <lineage>
        <taxon>Eukaryota</taxon>
        <taxon>Fungi</taxon>
        <taxon>Dikarya</taxon>
        <taxon>Ascomycota</taxon>
        <taxon>Pezizomycotina</taxon>
        <taxon>Sordariomycetes</taxon>
        <taxon>Hypocreomycetidae</taxon>
        <taxon>Hypocreales</taxon>
        <taxon>Nectriaceae</taxon>
        <taxon>Fusarium</taxon>
        <taxon>Fusarium solani species complex</taxon>
    </lineage>
</organism>
<feature type="domain" description="Nephrocystin 3-like N-terminal" evidence="6">
    <location>
        <begin position="208"/>
        <end position="374"/>
    </location>
</feature>